<evidence type="ECO:0000256" key="1">
    <source>
        <dbReference type="ARBA" id="ARBA00038376"/>
    </source>
</evidence>
<dbReference type="EMBL" id="ML977695">
    <property type="protein sequence ID" value="KAF1993593.1"/>
    <property type="molecule type" value="Genomic_DNA"/>
</dbReference>
<comment type="similarity">
    <text evidence="1">Belongs to the avfA family.</text>
</comment>
<dbReference type="OrthoDB" id="10254604at2759"/>
<evidence type="ECO:0000313" key="3">
    <source>
        <dbReference type="EMBL" id="KAF1993593.1"/>
    </source>
</evidence>
<gene>
    <name evidence="3" type="ORF">P154DRAFT_549484</name>
</gene>
<sequence length="285" mass="30507">MPSASPHILLIGGHGKIAQFLTPLFLARSWNVTSLIRTPDQKATIEKLGQGQPGKLNVKISSLDDIQSEQDAKKVLDDIEAGLALDWVVWSAGAGGRGGASRTIAIDQTAAIAFTKASISTPSIRKFLTVSYNGSRRGRASWWSDSDYASMQKVNTEILPTYYKAKIAADEVLTVLAKKRYEDEVANGTPEKDRFCGIDLRPGTLRDGAKGGIALGKIGTQGKVSREVVAEVAVALLEREGARGWFDLLDGEEEVGSAVERVVGGGVDCVEGEDFGDMEGRVAEL</sequence>
<dbReference type="PANTHER" id="PTHR15020:SF50">
    <property type="entry name" value="UPF0659 PROTEIN YMR090W"/>
    <property type="match status" value="1"/>
</dbReference>
<dbReference type="SUPFAM" id="SSF51735">
    <property type="entry name" value="NAD(P)-binding Rossmann-fold domains"/>
    <property type="match status" value="1"/>
</dbReference>
<dbReference type="Gene3D" id="3.40.50.720">
    <property type="entry name" value="NAD(P)-binding Rossmann-like Domain"/>
    <property type="match status" value="1"/>
</dbReference>
<dbReference type="PANTHER" id="PTHR15020">
    <property type="entry name" value="FLAVIN REDUCTASE-RELATED"/>
    <property type="match status" value="1"/>
</dbReference>
<protein>
    <recommendedName>
        <fullName evidence="2">NAD(P)-binding domain-containing protein</fullName>
    </recommendedName>
</protein>
<keyword evidence="4" id="KW-1185">Reference proteome</keyword>
<dbReference type="InterPro" id="IPR036291">
    <property type="entry name" value="NAD(P)-bd_dom_sf"/>
</dbReference>
<organism evidence="3 4">
    <name type="scientific">Amniculicola lignicola CBS 123094</name>
    <dbReference type="NCBI Taxonomy" id="1392246"/>
    <lineage>
        <taxon>Eukaryota</taxon>
        <taxon>Fungi</taxon>
        <taxon>Dikarya</taxon>
        <taxon>Ascomycota</taxon>
        <taxon>Pezizomycotina</taxon>
        <taxon>Dothideomycetes</taxon>
        <taxon>Pleosporomycetidae</taxon>
        <taxon>Pleosporales</taxon>
        <taxon>Amniculicolaceae</taxon>
        <taxon>Amniculicola</taxon>
    </lineage>
</organism>
<proteinExistence type="inferred from homology"/>
<evidence type="ECO:0000259" key="2">
    <source>
        <dbReference type="Pfam" id="PF13460"/>
    </source>
</evidence>
<feature type="domain" description="NAD(P)-binding" evidence="2">
    <location>
        <begin position="12"/>
        <end position="173"/>
    </location>
</feature>
<dbReference type="AlphaFoldDB" id="A0A6A5VVN9"/>
<reference evidence="3" key="1">
    <citation type="journal article" date="2020" name="Stud. Mycol.">
        <title>101 Dothideomycetes genomes: a test case for predicting lifestyles and emergence of pathogens.</title>
        <authorList>
            <person name="Haridas S."/>
            <person name="Albert R."/>
            <person name="Binder M."/>
            <person name="Bloem J."/>
            <person name="Labutti K."/>
            <person name="Salamov A."/>
            <person name="Andreopoulos B."/>
            <person name="Baker S."/>
            <person name="Barry K."/>
            <person name="Bills G."/>
            <person name="Bluhm B."/>
            <person name="Cannon C."/>
            <person name="Castanera R."/>
            <person name="Culley D."/>
            <person name="Daum C."/>
            <person name="Ezra D."/>
            <person name="Gonzalez J."/>
            <person name="Henrissat B."/>
            <person name="Kuo A."/>
            <person name="Liang C."/>
            <person name="Lipzen A."/>
            <person name="Lutzoni F."/>
            <person name="Magnuson J."/>
            <person name="Mondo S."/>
            <person name="Nolan M."/>
            <person name="Ohm R."/>
            <person name="Pangilinan J."/>
            <person name="Park H.-J."/>
            <person name="Ramirez L."/>
            <person name="Alfaro M."/>
            <person name="Sun H."/>
            <person name="Tritt A."/>
            <person name="Yoshinaga Y."/>
            <person name="Zwiers L.-H."/>
            <person name="Turgeon B."/>
            <person name="Goodwin S."/>
            <person name="Spatafora J."/>
            <person name="Crous P."/>
            <person name="Grigoriev I."/>
        </authorList>
    </citation>
    <scope>NUCLEOTIDE SEQUENCE</scope>
    <source>
        <strain evidence="3">CBS 123094</strain>
    </source>
</reference>
<dbReference type="Pfam" id="PF13460">
    <property type="entry name" value="NAD_binding_10"/>
    <property type="match status" value="1"/>
</dbReference>
<evidence type="ECO:0000313" key="4">
    <source>
        <dbReference type="Proteomes" id="UP000799779"/>
    </source>
</evidence>
<name>A0A6A5VVN9_9PLEO</name>
<dbReference type="InterPro" id="IPR016040">
    <property type="entry name" value="NAD(P)-bd_dom"/>
</dbReference>
<accession>A0A6A5VVN9</accession>
<dbReference type="Proteomes" id="UP000799779">
    <property type="component" value="Unassembled WGS sequence"/>
</dbReference>